<dbReference type="AlphaFoldDB" id="A0A177A969"/>
<accession>A0A177A969</accession>
<dbReference type="GeneID" id="36287985"/>
<dbReference type="VEuPathDB" id="FungiDB:GMDG_08294"/>
<evidence type="ECO:0000313" key="1">
    <source>
        <dbReference type="EMBL" id="OAF58676.1"/>
    </source>
</evidence>
<dbReference type="Proteomes" id="UP000077154">
    <property type="component" value="Unassembled WGS sequence"/>
</dbReference>
<dbReference type="EMBL" id="KV441396">
    <property type="protein sequence ID" value="OAF58676.1"/>
    <property type="molecule type" value="Genomic_DNA"/>
</dbReference>
<gene>
    <name evidence="1" type="ORF">VC83_04917</name>
</gene>
<proteinExistence type="predicted"/>
<dbReference type="RefSeq" id="XP_024323960.1">
    <property type="nucleotide sequence ID" value="XM_024468543.1"/>
</dbReference>
<name>A0A177A969_9PEZI</name>
<organism evidence="1">
    <name type="scientific">Pseudogymnoascus destructans</name>
    <dbReference type="NCBI Taxonomy" id="655981"/>
    <lineage>
        <taxon>Eukaryota</taxon>
        <taxon>Fungi</taxon>
        <taxon>Dikarya</taxon>
        <taxon>Ascomycota</taxon>
        <taxon>Pezizomycotina</taxon>
        <taxon>Leotiomycetes</taxon>
        <taxon>Thelebolales</taxon>
        <taxon>Thelebolaceae</taxon>
        <taxon>Pseudogymnoascus</taxon>
    </lineage>
</organism>
<protein>
    <submittedName>
        <fullName evidence="1">Uncharacterized protein</fullName>
    </submittedName>
</protein>
<sequence length="158" mass="16090">MADPALSVVKRNRLRGYVRDALAVADKKPGGLSSAPAPANALAAAPGFGAPVPLSGFGAPAPLSAVTFRQFGCSLALWVSHPWELCRSSSSRPGSTARCTPGATWWPARALSWRSVGARVPRDDYGNSWPGGGFGAGVIVGGIFWGSLGVGLVDMGGG</sequence>
<reference evidence="1" key="1">
    <citation type="submission" date="2016-03" db="EMBL/GenBank/DDBJ databases">
        <title>Updated assembly of Pseudogymnoascus destructans, the fungus causing white-nose syndrome of bats.</title>
        <authorList>
            <person name="Palmer J.M."/>
            <person name="Drees K.P."/>
            <person name="Foster J.T."/>
            <person name="Lindner D.L."/>
        </authorList>
    </citation>
    <scope>NUCLEOTIDE SEQUENCE [LARGE SCALE GENOMIC DNA]</scope>
    <source>
        <strain evidence="1">20631-21</strain>
    </source>
</reference>